<dbReference type="RefSeq" id="WP_038087070.1">
    <property type="nucleotide sequence ID" value="NZ_JHEG04000001.1"/>
</dbReference>
<dbReference type="GO" id="GO:0005886">
    <property type="term" value="C:plasma membrane"/>
    <property type="evidence" value="ECO:0007669"/>
    <property type="project" value="UniProtKB-SubCell"/>
</dbReference>
<evidence type="ECO:0000256" key="12">
    <source>
        <dbReference type="ARBA" id="ARBA00022840"/>
    </source>
</evidence>
<comment type="catalytic activity">
    <reaction evidence="16">
        <text>L-tyrosyl-[protein] + ATP = O-phospho-L-tyrosyl-[protein] + ADP + H(+)</text>
        <dbReference type="Rhea" id="RHEA:10596"/>
        <dbReference type="Rhea" id="RHEA-COMP:10136"/>
        <dbReference type="Rhea" id="RHEA-COMP:20101"/>
        <dbReference type="ChEBI" id="CHEBI:15378"/>
        <dbReference type="ChEBI" id="CHEBI:30616"/>
        <dbReference type="ChEBI" id="CHEBI:46858"/>
        <dbReference type="ChEBI" id="CHEBI:61978"/>
        <dbReference type="ChEBI" id="CHEBI:456216"/>
        <dbReference type="EC" id="2.7.10.2"/>
    </reaction>
</comment>
<evidence type="ECO:0000256" key="16">
    <source>
        <dbReference type="ARBA" id="ARBA00051245"/>
    </source>
</evidence>
<dbReference type="OrthoDB" id="9758283at2"/>
<dbReference type="SUPFAM" id="SSF52540">
    <property type="entry name" value="P-loop containing nucleoside triphosphate hydrolases"/>
    <property type="match status" value="1"/>
</dbReference>
<keyword evidence="6" id="KW-1003">Cell membrane</keyword>
<evidence type="ECO:0000256" key="15">
    <source>
        <dbReference type="ARBA" id="ARBA00023137"/>
    </source>
</evidence>
<evidence type="ECO:0000256" key="10">
    <source>
        <dbReference type="ARBA" id="ARBA00022741"/>
    </source>
</evidence>
<evidence type="ECO:0000256" key="18">
    <source>
        <dbReference type="SAM" id="Phobius"/>
    </source>
</evidence>
<dbReference type="InterPro" id="IPR032807">
    <property type="entry name" value="GNVR"/>
</dbReference>
<dbReference type="InterPro" id="IPR003856">
    <property type="entry name" value="LPS_length_determ_N"/>
</dbReference>
<evidence type="ECO:0000313" key="23">
    <source>
        <dbReference type="EMBL" id="KIE08289.1"/>
    </source>
</evidence>
<evidence type="ECO:0000256" key="5">
    <source>
        <dbReference type="ARBA" id="ARBA00011903"/>
    </source>
</evidence>
<dbReference type="GO" id="GO:0004715">
    <property type="term" value="F:non-membrane spanning protein tyrosine kinase activity"/>
    <property type="evidence" value="ECO:0007669"/>
    <property type="project" value="UniProtKB-EC"/>
</dbReference>
<dbReference type="InterPro" id="IPR025669">
    <property type="entry name" value="AAA_dom"/>
</dbReference>
<feature type="domain" description="Polysaccharide chain length determinant N-terminal" evidence="19">
    <location>
        <begin position="7"/>
        <end position="95"/>
    </location>
</feature>
<keyword evidence="24" id="KW-1185">Reference proteome</keyword>
<evidence type="ECO:0000256" key="3">
    <source>
        <dbReference type="ARBA" id="ARBA00007316"/>
    </source>
</evidence>
<evidence type="ECO:0000313" key="22">
    <source>
        <dbReference type="EMBL" id="KAF3885768.1"/>
    </source>
</evidence>
<comment type="similarity">
    <text evidence="4">Belongs to the etk/wzc family.</text>
</comment>
<dbReference type="STRING" id="1479485.DA73_0227090"/>
<feature type="transmembrane region" description="Helical" evidence="18">
    <location>
        <begin position="16"/>
        <end position="36"/>
    </location>
</feature>
<keyword evidence="9 18" id="KW-0812">Transmembrane</keyword>
<reference evidence="23" key="1">
    <citation type="journal article" date="2015" name="Genome Announc.">
        <title>Draft Genome Sequence of Tolypothrix boutellei Strain VB521301.</title>
        <authorList>
            <person name="Chandrababunaidu M.M."/>
            <person name="Singh D."/>
            <person name="Sen D."/>
            <person name="Bhan S."/>
            <person name="Das S."/>
            <person name="Gupta A."/>
            <person name="Adhikary S.P."/>
            <person name="Tripathy S."/>
        </authorList>
    </citation>
    <scope>NUCLEOTIDE SEQUENCE</scope>
    <source>
        <strain evidence="23">VB521301</strain>
    </source>
</reference>
<dbReference type="GO" id="GO:0005524">
    <property type="term" value="F:ATP binding"/>
    <property type="evidence" value="ECO:0007669"/>
    <property type="project" value="UniProtKB-KW"/>
</dbReference>
<dbReference type="InterPro" id="IPR050445">
    <property type="entry name" value="Bact_polysacc_biosynth/exp"/>
</dbReference>
<comment type="subcellular location">
    <subcellularLocation>
        <location evidence="1">Cell inner membrane</location>
        <topology evidence="1">Multi-pass membrane protein</topology>
    </subcellularLocation>
</comment>
<dbReference type="EC" id="2.7.10.2" evidence="5"/>
<dbReference type="NCBIfam" id="TIGR01007">
    <property type="entry name" value="eps_fam"/>
    <property type="match status" value="1"/>
</dbReference>
<dbReference type="AlphaFoldDB" id="A0A0C1QS61"/>
<feature type="transmembrane region" description="Helical" evidence="18">
    <location>
        <begin position="424"/>
        <end position="444"/>
    </location>
</feature>
<comment type="similarity">
    <text evidence="2">Belongs to the CpsC/CapA family.</text>
</comment>
<evidence type="ECO:0000256" key="9">
    <source>
        <dbReference type="ARBA" id="ARBA00022692"/>
    </source>
</evidence>
<dbReference type="Pfam" id="PF02706">
    <property type="entry name" value="Wzz"/>
    <property type="match status" value="1"/>
</dbReference>
<keyword evidence="17" id="KW-0175">Coiled coil</keyword>
<dbReference type="InterPro" id="IPR005702">
    <property type="entry name" value="Wzc-like_C"/>
</dbReference>
<dbReference type="PANTHER" id="PTHR32309:SF13">
    <property type="entry name" value="FERRIC ENTEROBACTIN TRANSPORT PROTEIN FEPE"/>
    <property type="match status" value="1"/>
</dbReference>
<evidence type="ECO:0000256" key="11">
    <source>
        <dbReference type="ARBA" id="ARBA00022777"/>
    </source>
</evidence>
<evidence type="ECO:0000259" key="20">
    <source>
        <dbReference type="Pfam" id="PF13614"/>
    </source>
</evidence>
<keyword evidence="10" id="KW-0547">Nucleotide-binding</keyword>
<keyword evidence="15" id="KW-0829">Tyrosine-protein kinase</keyword>
<feature type="domain" description="AAA" evidence="20">
    <location>
        <begin position="509"/>
        <end position="648"/>
    </location>
</feature>
<feature type="coiled-coil region" evidence="17">
    <location>
        <begin position="210"/>
        <end position="278"/>
    </location>
</feature>
<dbReference type="Pfam" id="PF13807">
    <property type="entry name" value="GNVR"/>
    <property type="match status" value="1"/>
</dbReference>
<dbReference type="CDD" id="cd05387">
    <property type="entry name" value="BY-kinase"/>
    <property type="match status" value="1"/>
</dbReference>
<proteinExistence type="inferred from homology"/>
<evidence type="ECO:0000256" key="2">
    <source>
        <dbReference type="ARBA" id="ARBA00006683"/>
    </source>
</evidence>
<dbReference type="Gene3D" id="3.40.50.300">
    <property type="entry name" value="P-loop containing nucleotide triphosphate hydrolases"/>
    <property type="match status" value="1"/>
</dbReference>
<evidence type="ECO:0000256" key="8">
    <source>
        <dbReference type="ARBA" id="ARBA00022679"/>
    </source>
</evidence>
<evidence type="ECO:0000256" key="4">
    <source>
        <dbReference type="ARBA" id="ARBA00008883"/>
    </source>
</evidence>
<accession>A0A0C1QS61</accession>
<comment type="similarity">
    <text evidence="3">Belongs to the CpsD/CapB family.</text>
</comment>
<evidence type="ECO:0000256" key="7">
    <source>
        <dbReference type="ARBA" id="ARBA00022519"/>
    </source>
</evidence>
<keyword evidence="14 18" id="KW-0472">Membrane</keyword>
<reference evidence="22" key="2">
    <citation type="submission" date="2019-11" db="EMBL/GenBank/DDBJ databases">
        <title>Improved Assembly of Tolypothrix boutellei genome.</title>
        <authorList>
            <person name="Sarangi A.N."/>
            <person name="Mukherjee M."/>
            <person name="Ghosh S."/>
            <person name="Singh D."/>
            <person name="Das A."/>
            <person name="Kant S."/>
            <person name="Prusty A."/>
            <person name="Tripathy S."/>
        </authorList>
    </citation>
    <scope>NUCLEOTIDE SEQUENCE</scope>
    <source>
        <strain evidence="22">VB521301</strain>
    </source>
</reference>
<sequence length="708" mass="77839">MEKSVSSVLGVLKRRSLPAVAAFVATIGGAIAYLAVTPSQYEASARLMLDSKQTSVSELGRNLSQVSSNTPGGPSPLADQAELVKSQRVLNRALQIFKSSYKSTTQVKIQDLNKGLGVKIVPATNILQLSYQSKNPKLAAQLLNSVARAMEEESANTIRQEAANVRKFLEMEVPKAREKLENAELTENRYRRSSGIISFTKQSESLVDSLAALENQERTLSAQLRELRSQDASLRQITNATALKSAYASVRGGQDEQLKELRTKLTELETKLAESRAKYTEDHPDVRSLLYQRNTIRNLYIQGLNRVSSGERPVSPNNVAADQVSQNFSAQLIANDIERTAVENKLKSVQTQRANLQLRLAQLPIQQQNLTPLTRQREEAAETLKLLQGKYEEARIAEAQQVGNLRIIEEAQPPTSATSPKKPAVLVLATVLGTLLATSIVLLLEMMDNTLRDASEAEELLKLSLLGVLPRLPSKTLVLEPSQRFLDNMSLVEPYRMLFKTLEFRSDRMRVIVVSSSIAGEGKSIVASHLAAIAGMLSWRTLIIDADLRRPEQHTLFNLAGKPGVSDVLEGDISLADAVQSTDIENLDVLTCGELHGRPSQLLESIAMKSLVAEASENYDLVILDTPPLSACADAATLAKQSDGVMLVTRPGFTLKEILSRSVSELTRNRIPVLGVVVNGMTNQTEKYYQYSVNGYLPRRQLTSSRSK</sequence>
<evidence type="ECO:0000259" key="19">
    <source>
        <dbReference type="Pfam" id="PF02706"/>
    </source>
</evidence>
<evidence type="ECO:0000256" key="1">
    <source>
        <dbReference type="ARBA" id="ARBA00004429"/>
    </source>
</evidence>
<organism evidence="23">
    <name type="scientific">Tolypothrix bouteillei VB521301</name>
    <dbReference type="NCBI Taxonomy" id="1479485"/>
    <lineage>
        <taxon>Bacteria</taxon>
        <taxon>Bacillati</taxon>
        <taxon>Cyanobacteriota</taxon>
        <taxon>Cyanophyceae</taxon>
        <taxon>Nostocales</taxon>
        <taxon>Tolypothrichaceae</taxon>
        <taxon>Tolypothrix</taxon>
    </lineage>
</organism>
<keyword evidence="13 18" id="KW-1133">Transmembrane helix</keyword>
<feature type="domain" description="Tyrosine-protein kinase G-rich" evidence="21">
    <location>
        <begin position="366"/>
        <end position="445"/>
    </location>
</feature>
<dbReference type="Pfam" id="PF13614">
    <property type="entry name" value="AAA_31"/>
    <property type="match status" value="1"/>
</dbReference>
<dbReference type="InterPro" id="IPR027417">
    <property type="entry name" value="P-loop_NTPase"/>
</dbReference>
<feature type="coiled-coil region" evidence="17">
    <location>
        <begin position="339"/>
        <end position="397"/>
    </location>
</feature>
<gene>
    <name evidence="23" type="ORF">DA73_0227090</name>
    <name evidence="22" type="ORF">DA73_0400010050</name>
</gene>
<keyword evidence="12" id="KW-0067">ATP-binding</keyword>
<evidence type="ECO:0000313" key="24">
    <source>
        <dbReference type="Proteomes" id="UP000029738"/>
    </source>
</evidence>
<dbReference type="EMBL" id="JHEG04000001">
    <property type="protein sequence ID" value="KAF3885768.1"/>
    <property type="molecule type" value="Genomic_DNA"/>
</dbReference>
<protein>
    <recommendedName>
        <fullName evidence="5">non-specific protein-tyrosine kinase</fullName>
        <ecNumber evidence="5">2.7.10.2</ecNumber>
    </recommendedName>
</protein>
<dbReference type="SUPFAM" id="SSF58100">
    <property type="entry name" value="Bacterial hemolysins"/>
    <property type="match status" value="1"/>
</dbReference>
<keyword evidence="7" id="KW-0997">Cell inner membrane</keyword>
<evidence type="ECO:0000256" key="6">
    <source>
        <dbReference type="ARBA" id="ARBA00022475"/>
    </source>
</evidence>
<name>A0A0C1QS61_9CYAN</name>
<dbReference type="EMBL" id="JHEG02000058">
    <property type="protein sequence ID" value="KIE08289.1"/>
    <property type="molecule type" value="Genomic_DNA"/>
</dbReference>
<keyword evidence="11" id="KW-0418">Kinase</keyword>
<comment type="caution">
    <text evidence="23">The sequence shown here is derived from an EMBL/GenBank/DDBJ whole genome shotgun (WGS) entry which is preliminary data.</text>
</comment>
<dbReference type="Proteomes" id="UP000029738">
    <property type="component" value="Unassembled WGS sequence"/>
</dbReference>
<keyword evidence="8 22" id="KW-0808">Transferase</keyword>
<evidence type="ECO:0000259" key="21">
    <source>
        <dbReference type="Pfam" id="PF13807"/>
    </source>
</evidence>
<evidence type="ECO:0000256" key="14">
    <source>
        <dbReference type="ARBA" id="ARBA00023136"/>
    </source>
</evidence>
<dbReference type="PANTHER" id="PTHR32309">
    <property type="entry name" value="TYROSINE-PROTEIN KINASE"/>
    <property type="match status" value="1"/>
</dbReference>
<evidence type="ECO:0000256" key="13">
    <source>
        <dbReference type="ARBA" id="ARBA00022989"/>
    </source>
</evidence>
<evidence type="ECO:0000256" key="17">
    <source>
        <dbReference type="SAM" id="Coils"/>
    </source>
</evidence>